<dbReference type="EMBL" id="VOFY01000011">
    <property type="protein sequence ID" value="KAA8588331.1"/>
    <property type="molecule type" value="Genomic_DNA"/>
</dbReference>
<evidence type="ECO:0000256" key="9">
    <source>
        <dbReference type="ARBA" id="ARBA00023180"/>
    </source>
</evidence>
<evidence type="ECO:0000256" key="8">
    <source>
        <dbReference type="ARBA" id="ARBA00023136"/>
    </source>
</evidence>
<dbReference type="FunFam" id="3.40.50.2000:FF:000021">
    <property type="entry name" value="UDP-glucuronosyltransferase"/>
    <property type="match status" value="1"/>
</dbReference>
<reference evidence="12 13" key="1">
    <citation type="submission" date="2019-08" db="EMBL/GenBank/DDBJ databases">
        <title>A chromosome-level genome assembly, high-density linkage maps, and genome scans reveal the genomic architecture of hybrid incompatibilities underlying speciation via character displacement in darters (Percidae: Etheostominae).</title>
        <authorList>
            <person name="Moran R.L."/>
            <person name="Catchen J.M."/>
            <person name="Fuller R.C."/>
        </authorList>
    </citation>
    <scope>NUCLEOTIDE SEQUENCE [LARGE SCALE GENOMIC DNA]</scope>
    <source>
        <strain evidence="12">EspeVRDwgs_2016</strain>
        <tissue evidence="12">Muscle</tissue>
    </source>
</reference>
<comment type="subcellular location">
    <subcellularLocation>
        <location evidence="1">Endoplasmic reticulum membrane</location>
        <topology evidence="1">Single-pass membrane protein</topology>
    </subcellularLocation>
    <subcellularLocation>
        <location evidence="11">Membrane</location>
        <topology evidence="11">Single-pass membrane protein</topology>
    </subcellularLocation>
</comment>
<evidence type="ECO:0000256" key="6">
    <source>
        <dbReference type="ARBA" id="ARBA00022824"/>
    </source>
</evidence>
<dbReference type="InterPro" id="IPR050271">
    <property type="entry name" value="UDP-glycosyltransferase"/>
</dbReference>
<evidence type="ECO:0000256" key="4">
    <source>
        <dbReference type="ARBA" id="ARBA00022679"/>
    </source>
</evidence>
<feature type="non-terminal residue" evidence="12">
    <location>
        <position position="125"/>
    </location>
</feature>
<evidence type="ECO:0000256" key="10">
    <source>
        <dbReference type="RuleBase" id="RU003718"/>
    </source>
</evidence>
<keyword evidence="9" id="KW-0325">Glycoprotein</keyword>
<dbReference type="PROSITE" id="PS00375">
    <property type="entry name" value="UDPGT"/>
    <property type="match status" value="1"/>
</dbReference>
<gene>
    <name evidence="12" type="ORF">FQN60_001525</name>
</gene>
<keyword evidence="7" id="KW-1133">Transmembrane helix</keyword>
<evidence type="ECO:0000256" key="1">
    <source>
        <dbReference type="ARBA" id="ARBA00004389"/>
    </source>
</evidence>
<dbReference type="Proteomes" id="UP000327493">
    <property type="component" value="Chromosome 11"/>
</dbReference>
<keyword evidence="13" id="KW-1185">Reference proteome</keyword>
<evidence type="ECO:0000256" key="2">
    <source>
        <dbReference type="ARBA" id="ARBA00009995"/>
    </source>
</evidence>
<proteinExistence type="inferred from homology"/>
<name>A0A5J5D9R1_9PERO</name>
<evidence type="ECO:0000313" key="12">
    <source>
        <dbReference type="EMBL" id="KAA8588331.1"/>
    </source>
</evidence>
<comment type="caution">
    <text evidence="12">The sequence shown here is derived from an EMBL/GenBank/DDBJ whole genome shotgun (WGS) entry which is preliminary data.</text>
</comment>
<comment type="similarity">
    <text evidence="2 10">Belongs to the UDP-glycosyltransferase family.</text>
</comment>
<dbReference type="PANTHER" id="PTHR48043">
    <property type="entry name" value="EG:EG0003.4 PROTEIN-RELATED"/>
    <property type="match status" value="1"/>
</dbReference>
<keyword evidence="8" id="KW-0472">Membrane</keyword>
<dbReference type="SUPFAM" id="SSF53756">
    <property type="entry name" value="UDP-Glycosyltransferase/glycogen phosphorylase"/>
    <property type="match status" value="1"/>
</dbReference>
<dbReference type="InterPro" id="IPR002213">
    <property type="entry name" value="UDP_glucos_trans"/>
</dbReference>
<dbReference type="Pfam" id="PF00201">
    <property type="entry name" value="UDPGT"/>
    <property type="match status" value="1"/>
</dbReference>
<keyword evidence="6" id="KW-0256">Endoplasmic reticulum</keyword>
<dbReference type="InterPro" id="IPR035595">
    <property type="entry name" value="UDP_glycos_trans_CS"/>
</dbReference>
<organism evidence="12 13">
    <name type="scientific">Etheostoma spectabile</name>
    <name type="common">orangethroat darter</name>
    <dbReference type="NCBI Taxonomy" id="54343"/>
    <lineage>
        <taxon>Eukaryota</taxon>
        <taxon>Metazoa</taxon>
        <taxon>Chordata</taxon>
        <taxon>Craniata</taxon>
        <taxon>Vertebrata</taxon>
        <taxon>Euteleostomi</taxon>
        <taxon>Actinopterygii</taxon>
        <taxon>Neopterygii</taxon>
        <taxon>Teleostei</taxon>
        <taxon>Neoteleostei</taxon>
        <taxon>Acanthomorphata</taxon>
        <taxon>Eupercaria</taxon>
        <taxon>Perciformes</taxon>
        <taxon>Percoidei</taxon>
        <taxon>Percidae</taxon>
        <taxon>Etheostomatinae</taxon>
        <taxon>Etheostoma</taxon>
    </lineage>
</organism>
<dbReference type="AlphaFoldDB" id="A0A5J5D9R1"/>
<dbReference type="CDD" id="cd03784">
    <property type="entry name" value="GT1_Gtf-like"/>
    <property type="match status" value="1"/>
</dbReference>
<keyword evidence="5" id="KW-0812">Transmembrane</keyword>
<accession>A0A5J5D9R1</accession>
<evidence type="ECO:0000256" key="3">
    <source>
        <dbReference type="ARBA" id="ARBA00022676"/>
    </source>
</evidence>
<evidence type="ECO:0000313" key="13">
    <source>
        <dbReference type="Proteomes" id="UP000327493"/>
    </source>
</evidence>
<comment type="catalytic activity">
    <reaction evidence="11">
        <text>glucuronate acceptor + UDP-alpha-D-glucuronate = acceptor beta-D-glucuronoside + UDP + H(+)</text>
        <dbReference type="Rhea" id="RHEA:21032"/>
        <dbReference type="ChEBI" id="CHEBI:15378"/>
        <dbReference type="ChEBI" id="CHEBI:58052"/>
        <dbReference type="ChEBI" id="CHEBI:58223"/>
        <dbReference type="ChEBI" id="CHEBI:132367"/>
        <dbReference type="ChEBI" id="CHEBI:132368"/>
        <dbReference type="EC" id="2.4.1.17"/>
    </reaction>
</comment>
<keyword evidence="3 10" id="KW-0328">Glycosyltransferase</keyword>
<keyword evidence="4 10" id="KW-0808">Transferase</keyword>
<evidence type="ECO:0000256" key="11">
    <source>
        <dbReference type="RuleBase" id="RU362059"/>
    </source>
</evidence>
<evidence type="ECO:0000256" key="7">
    <source>
        <dbReference type="ARBA" id="ARBA00022989"/>
    </source>
</evidence>
<dbReference type="GO" id="GO:0005789">
    <property type="term" value="C:endoplasmic reticulum membrane"/>
    <property type="evidence" value="ECO:0007669"/>
    <property type="project" value="UniProtKB-SubCell"/>
</dbReference>
<dbReference type="Gene3D" id="3.40.50.2000">
    <property type="entry name" value="Glycogen Phosphorylase B"/>
    <property type="match status" value="1"/>
</dbReference>
<dbReference type="GO" id="GO:0015020">
    <property type="term" value="F:glucuronosyltransferase activity"/>
    <property type="evidence" value="ECO:0007669"/>
    <property type="project" value="UniProtKB-EC"/>
</dbReference>
<protein>
    <recommendedName>
        <fullName evidence="11">UDP-glucuronosyltransferase</fullName>
        <ecNumber evidence="11">2.4.1.17</ecNumber>
    </recommendedName>
</protein>
<evidence type="ECO:0000256" key="5">
    <source>
        <dbReference type="ARBA" id="ARBA00022692"/>
    </source>
</evidence>
<sequence length="125" mass="14099">MVSSMPEDKAKLFFDAFRQIPQKVLWRYTGAQPKDVPKNVRLLKWLPQNDLLAHPKAKVLMTHGGSHGIYEGICNAVPMLMFPLFGDQGDNVHRMVSRGVAEQLTIYDVTTENLLAALNTIIHDK</sequence>
<dbReference type="EC" id="2.4.1.17" evidence="11"/>
<dbReference type="PANTHER" id="PTHR48043:SF161">
    <property type="entry name" value="UDP GLUCURONOSYLTRANSFERASE FAMILY 1 MEMBER A1"/>
    <property type="match status" value="1"/>
</dbReference>